<evidence type="ECO:0000313" key="2">
    <source>
        <dbReference type="Proteomes" id="UP000324632"/>
    </source>
</evidence>
<evidence type="ECO:0000313" key="1">
    <source>
        <dbReference type="EMBL" id="KAA0718359.1"/>
    </source>
</evidence>
<dbReference type="Proteomes" id="UP000324632">
    <property type="component" value="Chromosome 8"/>
</dbReference>
<accession>A0A5A9PBF5</accession>
<name>A0A5A9PBF5_9TELE</name>
<comment type="caution">
    <text evidence="1">The sequence shown here is derived from an EMBL/GenBank/DDBJ whole genome shotgun (WGS) entry which is preliminary data.</text>
</comment>
<organism evidence="1 2">
    <name type="scientific">Triplophysa tibetana</name>
    <dbReference type="NCBI Taxonomy" id="1572043"/>
    <lineage>
        <taxon>Eukaryota</taxon>
        <taxon>Metazoa</taxon>
        <taxon>Chordata</taxon>
        <taxon>Craniata</taxon>
        <taxon>Vertebrata</taxon>
        <taxon>Euteleostomi</taxon>
        <taxon>Actinopterygii</taxon>
        <taxon>Neopterygii</taxon>
        <taxon>Teleostei</taxon>
        <taxon>Ostariophysi</taxon>
        <taxon>Cypriniformes</taxon>
        <taxon>Nemacheilidae</taxon>
        <taxon>Triplophysa</taxon>
    </lineage>
</organism>
<proteinExistence type="predicted"/>
<protein>
    <submittedName>
        <fullName evidence="1">Uncharacterized protein</fullName>
    </submittedName>
</protein>
<dbReference type="EMBL" id="SOYY01000008">
    <property type="protein sequence ID" value="KAA0718359.1"/>
    <property type="molecule type" value="Genomic_DNA"/>
</dbReference>
<dbReference type="AlphaFoldDB" id="A0A5A9PBF5"/>
<sequence length="119" mass="13962">MSDRAVYSGWFVLRSERSDWKRISTEKSSAIDAQRLFSRQFFVMEAFSLRALLRSTTDIRLDVKRRCHFSQTDQARLREVNMARDNNACGDTFRAFVRRSDKRMWMSSDCSRGATEMAS</sequence>
<reference evidence="1 2" key="1">
    <citation type="journal article" date="2019" name="Mol. Ecol. Resour.">
        <title>Chromosome-level genome assembly of Triplophysa tibetana, a fish adapted to the harsh high-altitude environment of the Tibetan Plateau.</title>
        <authorList>
            <person name="Yang X."/>
            <person name="Liu H."/>
            <person name="Ma Z."/>
            <person name="Zou Y."/>
            <person name="Zou M."/>
            <person name="Mao Y."/>
            <person name="Li X."/>
            <person name="Wang H."/>
            <person name="Chen T."/>
            <person name="Wang W."/>
            <person name="Yang R."/>
        </authorList>
    </citation>
    <scope>NUCLEOTIDE SEQUENCE [LARGE SCALE GENOMIC DNA]</scope>
    <source>
        <strain evidence="1">TTIB1903HZAU</strain>
        <tissue evidence="1">Muscle</tissue>
    </source>
</reference>
<keyword evidence="2" id="KW-1185">Reference proteome</keyword>
<gene>
    <name evidence="1" type="ORF">E1301_Tti019212</name>
</gene>